<organism evidence="4 5">
    <name type="scientific">Microbulbifer variabilis</name>
    <dbReference type="NCBI Taxonomy" id="266805"/>
    <lineage>
        <taxon>Bacteria</taxon>
        <taxon>Pseudomonadati</taxon>
        <taxon>Pseudomonadota</taxon>
        <taxon>Gammaproteobacteria</taxon>
        <taxon>Cellvibrionales</taxon>
        <taxon>Microbulbiferaceae</taxon>
        <taxon>Microbulbifer</taxon>
    </lineage>
</organism>
<dbReference type="Proteomes" id="UP001055658">
    <property type="component" value="Chromosome"/>
</dbReference>
<dbReference type="CDD" id="cd03809">
    <property type="entry name" value="GT4_MtfB-like"/>
    <property type="match status" value="1"/>
</dbReference>
<evidence type="ECO:0000259" key="2">
    <source>
        <dbReference type="Pfam" id="PF00534"/>
    </source>
</evidence>
<feature type="domain" description="Glycosyl transferase family 1" evidence="2">
    <location>
        <begin position="185"/>
        <end position="326"/>
    </location>
</feature>
<dbReference type="SUPFAM" id="SSF53756">
    <property type="entry name" value="UDP-Glycosyltransferase/glycogen phosphorylase"/>
    <property type="match status" value="1"/>
</dbReference>
<evidence type="ECO:0000259" key="3">
    <source>
        <dbReference type="Pfam" id="PF13439"/>
    </source>
</evidence>
<dbReference type="InterPro" id="IPR028098">
    <property type="entry name" value="Glyco_trans_4-like_N"/>
</dbReference>
<dbReference type="Pfam" id="PF00534">
    <property type="entry name" value="Glycos_transf_1"/>
    <property type="match status" value="1"/>
</dbReference>
<evidence type="ECO:0000313" key="4">
    <source>
        <dbReference type="EMBL" id="USD19890.1"/>
    </source>
</evidence>
<keyword evidence="1" id="KW-0808">Transferase</keyword>
<name>A0ABY4VAI4_9GAMM</name>
<accession>A0ABY4VAI4</accession>
<feature type="domain" description="Glycosyltransferase subfamily 4-like N-terminal" evidence="3">
    <location>
        <begin position="17"/>
        <end position="168"/>
    </location>
</feature>
<keyword evidence="5" id="KW-1185">Reference proteome</keyword>
<sequence>MAKIAVDARPLSIPTTGIGRYTRALLERMLRSEHHWYLYSHQPLLVDFQSLPNVTVRSGNIQRGSLSTFFAQAVFPFWAWRDEVDLFWSPRHHLPLCLGASVSKVLTIHDLVWQRFPKTMSRLGLQLERLLMPLAVKLAGSVIAVSESTASELKQSFSACAEKVVTIYEAPFLKVSEVPGPLGGYFLFVGTIEPRKNLRRLLEAYASYRTIVAEPLPLKICGGRGWGMPELQERVRALDLEGSVEILGYMADDQLPKLYREARALLIPSLYEGFGLPIVEAYSQGTPVLTANRGAMAEVAGNAALTVNPDSSAEITQALAVMTEDHLKVTELQSCALKRASEFSWDKAASETLSLMESILNRA</sequence>
<dbReference type="PANTHER" id="PTHR46401">
    <property type="entry name" value="GLYCOSYLTRANSFERASE WBBK-RELATED"/>
    <property type="match status" value="1"/>
</dbReference>
<dbReference type="RefSeq" id="WP_252081981.1">
    <property type="nucleotide sequence ID" value="NZ_CP092418.1"/>
</dbReference>
<evidence type="ECO:0000313" key="5">
    <source>
        <dbReference type="Proteomes" id="UP001055658"/>
    </source>
</evidence>
<reference evidence="4" key="1">
    <citation type="submission" date="2022-02" db="EMBL/GenBank/DDBJ databases">
        <title>Coral-associated bacteria.</title>
        <authorList>
            <person name="Tang K."/>
            <person name="Wang X."/>
        </authorList>
    </citation>
    <scope>NUCLEOTIDE SEQUENCE</scope>
    <source>
        <strain evidence="4">SCSIO 43006</strain>
    </source>
</reference>
<dbReference type="PANTHER" id="PTHR46401:SF2">
    <property type="entry name" value="GLYCOSYLTRANSFERASE WBBK-RELATED"/>
    <property type="match status" value="1"/>
</dbReference>
<dbReference type="Pfam" id="PF13439">
    <property type="entry name" value="Glyco_transf_4"/>
    <property type="match status" value="1"/>
</dbReference>
<dbReference type="EMBL" id="CP092418">
    <property type="protein sequence ID" value="USD19890.1"/>
    <property type="molecule type" value="Genomic_DNA"/>
</dbReference>
<proteinExistence type="predicted"/>
<evidence type="ECO:0000256" key="1">
    <source>
        <dbReference type="ARBA" id="ARBA00022679"/>
    </source>
</evidence>
<gene>
    <name evidence="4" type="ORF">MJO52_12455</name>
</gene>
<protein>
    <submittedName>
        <fullName evidence="4">Glycosyltransferase family 4 protein</fullName>
    </submittedName>
</protein>
<dbReference type="InterPro" id="IPR001296">
    <property type="entry name" value="Glyco_trans_1"/>
</dbReference>
<dbReference type="Gene3D" id="3.40.50.2000">
    <property type="entry name" value="Glycogen Phosphorylase B"/>
    <property type="match status" value="2"/>
</dbReference>